<feature type="transmembrane region" description="Helical" evidence="1">
    <location>
        <begin position="84"/>
        <end position="103"/>
    </location>
</feature>
<gene>
    <name evidence="3" type="primary">mspA</name>
    <name evidence="3" type="ORF">F7P68_0005490</name>
    <name evidence="2" type="ORF">SN16_04160</name>
</gene>
<sequence length="104" mass="11506">MILTVLMLLIYLIISAITILLMRNRALDILRVIAGVALLLMMTLISLEAPNPDGLLIFSLAISLFIAVEITAFKEAKGDHARLFMIHVFTLMISAVLIIMLLTL</sequence>
<evidence type="ECO:0000256" key="1">
    <source>
        <dbReference type="SAM" id="Phobius"/>
    </source>
</evidence>
<keyword evidence="5" id="KW-1185">Reference proteome</keyword>
<dbReference type="RefSeq" id="WP_040105354.1">
    <property type="nucleotide sequence ID" value="NZ_JABEVU030000001.1"/>
</dbReference>
<evidence type="ECO:0000313" key="5">
    <source>
        <dbReference type="Proteomes" id="UP000527860"/>
    </source>
</evidence>
<reference evidence="2 4" key="1">
    <citation type="submission" date="2015-01" db="EMBL/GenBank/DDBJ databases">
        <title>Genome sequences of high lactate-tolerant strain Salinicoccus roseus W12 with industrial interest.</title>
        <authorList>
            <person name="Wang H."/>
            <person name="Yu B."/>
        </authorList>
    </citation>
    <scope>NUCLEOTIDE SEQUENCE [LARGE SCALE GENOMIC DNA]</scope>
    <source>
        <strain evidence="2 4">W12</strain>
    </source>
</reference>
<comment type="caution">
    <text evidence="2">The sequence shown here is derived from an EMBL/GenBank/DDBJ whole genome shotgun (WGS) entry which is preliminary data.</text>
</comment>
<dbReference type="EMBL" id="JABEVU030000001">
    <property type="protein sequence ID" value="MDB0579973.1"/>
    <property type="molecule type" value="Genomic_DNA"/>
</dbReference>
<reference evidence="3" key="2">
    <citation type="submission" date="2020-04" db="EMBL/GenBank/DDBJ databases">
        <authorList>
            <person name="Tanveer F."/>
            <person name="Xie Y."/>
            <person name="Shinwari Z.K."/>
        </authorList>
    </citation>
    <scope>NUCLEOTIDE SEQUENCE</scope>
    <source>
        <strain evidence="3">MOSEL-ME25</strain>
    </source>
</reference>
<dbReference type="NCBIfam" id="NF038247">
    <property type="entry name" value="memb_stab_MspA"/>
    <property type="match status" value="1"/>
</dbReference>
<dbReference type="InterPro" id="IPR053572">
    <property type="entry name" value="MspA"/>
</dbReference>
<keyword evidence="1" id="KW-0472">Membrane</keyword>
<proteinExistence type="predicted"/>
<feature type="transmembrane region" description="Helical" evidence="1">
    <location>
        <begin position="55"/>
        <end position="72"/>
    </location>
</feature>
<feature type="transmembrane region" description="Helical" evidence="1">
    <location>
        <begin position="29"/>
        <end position="49"/>
    </location>
</feature>
<dbReference type="AlphaFoldDB" id="A0A0C2E7G4"/>
<protein>
    <submittedName>
        <fullName evidence="3">Membrane stabilizing protein MspA</fullName>
    </submittedName>
</protein>
<organism evidence="2 4">
    <name type="scientific">Salinicoccus roseus</name>
    <dbReference type="NCBI Taxonomy" id="45670"/>
    <lineage>
        <taxon>Bacteria</taxon>
        <taxon>Bacillati</taxon>
        <taxon>Bacillota</taxon>
        <taxon>Bacilli</taxon>
        <taxon>Bacillales</taxon>
        <taxon>Staphylococcaceae</taxon>
        <taxon>Salinicoccus</taxon>
    </lineage>
</organism>
<keyword evidence="1" id="KW-0812">Transmembrane</keyword>
<dbReference type="Proteomes" id="UP000527860">
    <property type="component" value="Unassembled WGS sequence"/>
</dbReference>
<dbReference type="OrthoDB" id="2390179at2"/>
<dbReference type="STRING" id="45670.SN16_04160"/>
<accession>A0A0C2E7G4</accession>
<name>A0A0C2E7G4_9STAP</name>
<feature type="transmembrane region" description="Helical" evidence="1">
    <location>
        <begin position="6"/>
        <end position="22"/>
    </location>
</feature>
<dbReference type="Proteomes" id="UP000031546">
    <property type="component" value="Unassembled WGS sequence"/>
</dbReference>
<dbReference type="GeneID" id="77844737"/>
<evidence type="ECO:0000313" key="3">
    <source>
        <dbReference type="EMBL" id="MDB0579973.1"/>
    </source>
</evidence>
<evidence type="ECO:0000313" key="2">
    <source>
        <dbReference type="EMBL" id="KIH71242.1"/>
    </source>
</evidence>
<keyword evidence="1" id="KW-1133">Transmembrane helix</keyword>
<dbReference type="EMBL" id="JXII01000003">
    <property type="protein sequence ID" value="KIH71242.1"/>
    <property type="molecule type" value="Genomic_DNA"/>
</dbReference>
<reference evidence="3" key="3">
    <citation type="submission" date="2022-12" db="EMBL/GenBank/DDBJ databases">
        <title>Genome analysis and biological profiling of marine Salinicoccus roseus MOSEL-ME25.</title>
        <authorList>
            <person name="Mirza F.T."/>
            <person name="Xie Y."/>
            <person name="Shinwari Z.K."/>
        </authorList>
    </citation>
    <scope>NUCLEOTIDE SEQUENCE</scope>
    <source>
        <strain evidence="3">MOSEL-ME25</strain>
    </source>
</reference>
<evidence type="ECO:0000313" key="4">
    <source>
        <dbReference type="Proteomes" id="UP000031546"/>
    </source>
</evidence>